<dbReference type="Proteomes" id="UP000202440">
    <property type="component" value="Chromosome"/>
</dbReference>
<dbReference type="PANTHER" id="PTHR40053:SF1">
    <property type="entry name" value="SPORULATION-CONTROL PROTEIN SPO0M"/>
    <property type="match status" value="1"/>
</dbReference>
<keyword evidence="2" id="KW-1185">Reference proteome</keyword>
<gene>
    <name evidence="1" type="ORF">CHH28_10640</name>
</gene>
<dbReference type="PANTHER" id="PTHR40053">
    <property type="entry name" value="SPORULATION-CONTROL PROTEIN SPO0M"/>
    <property type="match status" value="1"/>
</dbReference>
<organism evidence="1 2">
    <name type="scientific">Bacterioplanes sanyensis</name>
    <dbReference type="NCBI Taxonomy" id="1249553"/>
    <lineage>
        <taxon>Bacteria</taxon>
        <taxon>Pseudomonadati</taxon>
        <taxon>Pseudomonadota</taxon>
        <taxon>Gammaproteobacteria</taxon>
        <taxon>Oceanospirillales</taxon>
        <taxon>Oceanospirillaceae</taxon>
        <taxon>Bacterioplanes</taxon>
    </lineage>
</organism>
<dbReference type="OrthoDB" id="2351239at2"/>
<proteinExistence type="predicted"/>
<dbReference type="Pfam" id="PF07070">
    <property type="entry name" value="Spo0M"/>
    <property type="match status" value="1"/>
</dbReference>
<sequence>MFKKLMATVGIGGAKVDTILLTHSLIPGGLLEAEIHIDAGDVEQHINGLDLALCTQMKVETDDDAQWQTHILQRWRVCEERTLSAGEQLIVPLSEPIHAETPVTELPLAHHQTRVWLTTGLDISLALDASDTDSLKVAPNPAMIACMQAMDTLGYDLFKADVEHGYLRGQQFQSQSGCYQELEYRPNQRSWLGVKEVELSFIAEEEYTHALVEIDRAFRGDGYHTLTLPQDVSAEAVQQQLQALLS</sequence>
<protein>
    <submittedName>
        <fullName evidence="1">Sporulation control protein Spo0M</fullName>
    </submittedName>
</protein>
<evidence type="ECO:0000313" key="1">
    <source>
        <dbReference type="EMBL" id="ASP39107.1"/>
    </source>
</evidence>
<dbReference type="InterPro" id="IPR009776">
    <property type="entry name" value="Spore_0_M"/>
</dbReference>
<name>A0A222FJ91_9GAMM</name>
<dbReference type="AlphaFoldDB" id="A0A222FJ91"/>
<evidence type="ECO:0000313" key="2">
    <source>
        <dbReference type="Proteomes" id="UP000202440"/>
    </source>
</evidence>
<dbReference type="RefSeq" id="WP_094060289.1">
    <property type="nucleotide sequence ID" value="NZ_CP022530.1"/>
</dbReference>
<reference evidence="1 2" key="1">
    <citation type="submission" date="2017-07" db="EMBL/GenBank/DDBJ databases">
        <title>Annotated genome sequence of Bacterioplanes sanyensis isolated from Red Sea.</title>
        <authorList>
            <person name="Rehman Z.U."/>
        </authorList>
    </citation>
    <scope>NUCLEOTIDE SEQUENCE [LARGE SCALE GENOMIC DNA]</scope>
    <source>
        <strain evidence="1 2">NV9</strain>
    </source>
</reference>
<accession>A0A222FJ91</accession>
<dbReference type="EMBL" id="CP022530">
    <property type="protein sequence ID" value="ASP39107.1"/>
    <property type="molecule type" value="Genomic_DNA"/>
</dbReference>
<dbReference type="KEGG" id="bsan:CHH28_10640"/>